<dbReference type="InterPro" id="IPR051199">
    <property type="entry name" value="LPS_LOS_Heptosyltrfase"/>
</dbReference>
<dbReference type="InterPro" id="IPR002201">
    <property type="entry name" value="Glyco_trans_9"/>
</dbReference>
<evidence type="ECO:0000256" key="1">
    <source>
        <dbReference type="ARBA" id="ARBA00022676"/>
    </source>
</evidence>
<protein>
    <recommendedName>
        <fullName evidence="5">Heptosyltransferase</fullName>
    </recommendedName>
</protein>
<dbReference type="AlphaFoldDB" id="A0A2A4X487"/>
<proteinExistence type="predicted"/>
<gene>
    <name evidence="3" type="ORF">COB21_03180</name>
</gene>
<dbReference type="GO" id="GO:0005829">
    <property type="term" value="C:cytosol"/>
    <property type="evidence" value="ECO:0007669"/>
    <property type="project" value="TreeGrafter"/>
</dbReference>
<sequence length="307" mass="34841">MHKLAVKCKAFFINPLDALLKKAHRQKKSRFLIVWNRGLGDIALGLYALVCRIKQWVPHANIVFITRADLSEGFALLEGVSVLVDSSWERGKPFNLDAALHKHNLEASMFDVVIEKPDPTRWVKWQLGKLTPKLKWDGAYNARSAKFSLDKSCVTYIGVHLDSETGNFYGYNKNWDMANWKELFSMIAKNKNVKILLFGMKKTTTFFMDNIIDLRGDTDLISLIATIKNYCAYLVAPDSGVLAMAYYLDEEFPLKVVSLWSDTRQGILKQKVASPNAKLVHIPLVGKNENINNITPKSVYEALQLET</sequence>
<accession>A0A2A4X487</accession>
<dbReference type="GO" id="GO:0008713">
    <property type="term" value="F:ADP-heptose-lipopolysaccharide heptosyltransferase activity"/>
    <property type="evidence" value="ECO:0007669"/>
    <property type="project" value="TreeGrafter"/>
</dbReference>
<dbReference type="Gene3D" id="3.40.50.2000">
    <property type="entry name" value="Glycogen Phosphorylase B"/>
    <property type="match status" value="1"/>
</dbReference>
<name>A0A2A4X487_UNCAE</name>
<organism evidence="3 4">
    <name type="scientific">Aerophobetes bacterium</name>
    <dbReference type="NCBI Taxonomy" id="2030807"/>
    <lineage>
        <taxon>Bacteria</taxon>
        <taxon>Candidatus Aerophobota</taxon>
    </lineage>
</organism>
<dbReference type="EMBL" id="NVUK01000017">
    <property type="protein sequence ID" value="PCI77380.1"/>
    <property type="molecule type" value="Genomic_DNA"/>
</dbReference>
<evidence type="ECO:0000313" key="3">
    <source>
        <dbReference type="EMBL" id="PCI77380.1"/>
    </source>
</evidence>
<dbReference type="PANTHER" id="PTHR30160:SF1">
    <property type="entry name" value="LIPOPOLYSACCHARIDE 1,2-N-ACETYLGLUCOSAMINETRANSFERASE-RELATED"/>
    <property type="match status" value="1"/>
</dbReference>
<comment type="caution">
    <text evidence="3">The sequence shown here is derived from an EMBL/GenBank/DDBJ whole genome shotgun (WGS) entry which is preliminary data.</text>
</comment>
<evidence type="ECO:0008006" key="5">
    <source>
        <dbReference type="Google" id="ProtNLM"/>
    </source>
</evidence>
<keyword evidence="2" id="KW-0808">Transferase</keyword>
<keyword evidence="1" id="KW-0328">Glycosyltransferase</keyword>
<dbReference type="GO" id="GO:0009244">
    <property type="term" value="P:lipopolysaccharide core region biosynthetic process"/>
    <property type="evidence" value="ECO:0007669"/>
    <property type="project" value="TreeGrafter"/>
</dbReference>
<evidence type="ECO:0000313" key="4">
    <source>
        <dbReference type="Proteomes" id="UP000218775"/>
    </source>
</evidence>
<dbReference type="SUPFAM" id="SSF53756">
    <property type="entry name" value="UDP-Glycosyltransferase/glycogen phosphorylase"/>
    <property type="match status" value="1"/>
</dbReference>
<dbReference type="Pfam" id="PF01075">
    <property type="entry name" value="Glyco_transf_9"/>
    <property type="match status" value="1"/>
</dbReference>
<evidence type="ECO:0000256" key="2">
    <source>
        <dbReference type="ARBA" id="ARBA00022679"/>
    </source>
</evidence>
<reference evidence="4" key="1">
    <citation type="submission" date="2017-08" db="EMBL/GenBank/DDBJ databases">
        <title>A dynamic microbial community with high functional redundancy inhabits the cold, oxic subseafloor aquifer.</title>
        <authorList>
            <person name="Tully B.J."/>
            <person name="Wheat C.G."/>
            <person name="Glazer B.T."/>
            <person name="Huber J.A."/>
        </authorList>
    </citation>
    <scope>NUCLEOTIDE SEQUENCE [LARGE SCALE GENOMIC DNA]</scope>
</reference>
<dbReference type="PANTHER" id="PTHR30160">
    <property type="entry name" value="TETRAACYLDISACCHARIDE 4'-KINASE-RELATED"/>
    <property type="match status" value="1"/>
</dbReference>
<dbReference type="Proteomes" id="UP000218775">
    <property type="component" value="Unassembled WGS sequence"/>
</dbReference>